<sequence length="70" mass="6634">MEAHGSSLAPFGPGPTPAVIAALTCSAIHACSAGLSCTPAPALAIIAALTCSAIHARSAGSSRTPAPALP</sequence>
<keyword evidence="1" id="KW-1185">Reference proteome</keyword>
<dbReference type="WBParaSite" id="nRc.2.0.1.t31397-RA">
    <property type="protein sequence ID" value="nRc.2.0.1.t31397-RA"/>
    <property type="gene ID" value="nRc.2.0.1.g31397"/>
</dbReference>
<accession>A0A915JYG9</accession>
<evidence type="ECO:0000313" key="2">
    <source>
        <dbReference type="WBParaSite" id="nRc.2.0.1.t31397-RA"/>
    </source>
</evidence>
<reference evidence="2" key="1">
    <citation type="submission" date="2022-11" db="UniProtKB">
        <authorList>
            <consortium name="WormBaseParasite"/>
        </authorList>
    </citation>
    <scope>IDENTIFICATION</scope>
</reference>
<dbReference type="AlphaFoldDB" id="A0A915JYG9"/>
<name>A0A915JYG9_ROMCU</name>
<organism evidence="1 2">
    <name type="scientific">Romanomermis culicivorax</name>
    <name type="common">Nematode worm</name>
    <dbReference type="NCBI Taxonomy" id="13658"/>
    <lineage>
        <taxon>Eukaryota</taxon>
        <taxon>Metazoa</taxon>
        <taxon>Ecdysozoa</taxon>
        <taxon>Nematoda</taxon>
        <taxon>Enoplea</taxon>
        <taxon>Dorylaimia</taxon>
        <taxon>Mermithida</taxon>
        <taxon>Mermithoidea</taxon>
        <taxon>Mermithidae</taxon>
        <taxon>Romanomermis</taxon>
    </lineage>
</organism>
<proteinExistence type="predicted"/>
<evidence type="ECO:0000313" key="1">
    <source>
        <dbReference type="Proteomes" id="UP000887565"/>
    </source>
</evidence>
<dbReference type="Proteomes" id="UP000887565">
    <property type="component" value="Unplaced"/>
</dbReference>
<protein>
    <submittedName>
        <fullName evidence="2">Uncharacterized protein</fullName>
    </submittedName>
</protein>